<reference evidence="1" key="2">
    <citation type="journal article" date="2015" name="Data Brief">
        <title>Shoot transcriptome of the giant reed, Arundo donax.</title>
        <authorList>
            <person name="Barrero R.A."/>
            <person name="Guerrero F.D."/>
            <person name="Moolhuijzen P."/>
            <person name="Goolsby J.A."/>
            <person name="Tidwell J."/>
            <person name="Bellgard S.E."/>
            <person name="Bellgard M.I."/>
        </authorList>
    </citation>
    <scope>NUCLEOTIDE SEQUENCE</scope>
    <source>
        <tissue evidence="1">Shoot tissue taken approximately 20 cm above the soil surface</tissue>
    </source>
</reference>
<accession>A0A0A9C526</accession>
<dbReference type="AlphaFoldDB" id="A0A0A9C526"/>
<name>A0A0A9C526_ARUDO</name>
<evidence type="ECO:0000313" key="1">
    <source>
        <dbReference type="EMBL" id="JAD68515.1"/>
    </source>
</evidence>
<protein>
    <submittedName>
        <fullName evidence="1">Uncharacterized protein</fullName>
    </submittedName>
</protein>
<dbReference type="EMBL" id="GBRH01229380">
    <property type="protein sequence ID" value="JAD68515.1"/>
    <property type="molecule type" value="Transcribed_RNA"/>
</dbReference>
<sequence length="24" mass="2669">MNHPSLFPKLISCQSIARQLQAGE</sequence>
<proteinExistence type="predicted"/>
<reference evidence="1" key="1">
    <citation type="submission" date="2014-09" db="EMBL/GenBank/DDBJ databases">
        <authorList>
            <person name="Magalhaes I.L.F."/>
            <person name="Oliveira U."/>
            <person name="Santos F.R."/>
            <person name="Vidigal T.H.D.A."/>
            <person name="Brescovit A.D."/>
            <person name="Santos A.J."/>
        </authorList>
    </citation>
    <scope>NUCLEOTIDE SEQUENCE</scope>
    <source>
        <tissue evidence="1">Shoot tissue taken approximately 20 cm above the soil surface</tissue>
    </source>
</reference>
<organism evidence="1">
    <name type="scientific">Arundo donax</name>
    <name type="common">Giant reed</name>
    <name type="synonym">Donax arundinaceus</name>
    <dbReference type="NCBI Taxonomy" id="35708"/>
    <lineage>
        <taxon>Eukaryota</taxon>
        <taxon>Viridiplantae</taxon>
        <taxon>Streptophyta</taxon>
        <taxon>Embryophyta</taxon>
        <taxon>Tracheophyta</taxon>
        <taxon>Spermatophyta</taxon>
        <taxon>Magnoliopsida</taxon>
        <taxon>Liliopsida</taxon>
        <taxon>Poales</taxon>
        <taxon>Poaceae</taxon>
        <taxon>PACMAD clade</taxon>
        <taxon>Arundinoideae</taxon>
        <taxon>Arundineae</taxon>
        <taxon>Arundo</taxon>
    </lineage>
</organism>